<organism evidence="2 3">
    <name type="scientific">Streptomyces olivaceiscleroticus</name>
    <dbReference type="NCBI Taxonomy" id="68245"/>
    <lineage>
        <taxon>Bacteria</taxon>
        <taxon>Bacillati</taxon>
        <taxon>Actinomycetota</taxon>
        <taxon>Actinomycetes</taxon>
        <taxon>Kitasatosporales</taxon>
        <taxon>Streptomycetaceae</taxon>
        <taxon>Streptomyces</taxon>
    </lineage>
</organism>
<dbReference type="Proteomes" id="UP001500909">
    <property type="component" value="Unassembled WGS sequence"/>
</dbReference>
<protein>
    <submittedName>
        <fullName evidence="2">Uma2 family endonuclease</fullName>
    </submittedName>
</protein>
<gene>
    <name evidence="2" type="ORF">GCM10010361_61290</name>
</gene>
<dbReference type="Gene3D" id="3.90.1570.10">
    <property type="entry name" value="tt1808, chain A"/>
    <property type="match status" value="1"/>
</dbReference>
<keyword evidence="2" id="KW-0255">Endonuclease</keyword>
<name>A0ABN1B102_9ACTN</name>
<dbReference type="PANTHER" id="PTHR35400:SF3">
    <property type="entry name" value="SLL1072 PROTEIN"/>
    <property type="match status" value="1"/>
</dbReference>
<dbReference type="GO" id="GO:0004519">
    <property type="term" value="F:endonuclease activity"/>
    <property type="evidence" value="ECO:0007669"/>
    <property type="project" value="UniProtKB-KW"/>
</dbReference>
<accession>A0ABN1B102</accession>
<dbReference type="PANTHER" id="PTHR35400">
    <property type="entry name" value="SLR1083 PROTEIN"/>
    <property type="match status" value="1"/>
</dbReference>
<proteinExistence type="predicted"/>
<dbReference type="RefSeq" id="WP_346098574.1">
    <property type="nucleotide sequence ID" value="NZ_BAAABY010000045.1"/>
</dbReference>
<dbReference type="EMBL" id="BAAABY010000045">
    <property type="protein sequence ID" value="GAA0488126.1"/>
    <property type="molecule type" value="Genomic_DNA"/>
</dbReference>
<dbReference type="CDD" id="cd06260">
    <property type="entry name" value="DUF820-like"/>
    <property type="match status" value="1"/>
</dbReference>
<dbReference type="InterPro" id="IPR012296">
    <property type="entry name" value="Nuclease_put_TT1808"/>
</dbReference>
<dbReference type="InterPro" id="IPR011335">
    <property type="entry name" value="Restrct_endonuc-II-like"/>
</dbReference>
<comment type="caution">
    <text evidence="2">The sequence shown here is derived from an EMBL/GenBank/DDBJ whole genome shotgun (WGS) entry which is preliminary data.</text>
</comment>
<keyword evidence="2" id="KW-0378">Hydrolase</keyword>
<evidence type="ECO:0000313" key="3">
    <source>
        <dbReference type="Proteomes" id="UP001500909"/>
    </source>
</evidence>
<dbReference type="Pfam" id="PF05685">
    <property type="entry name" value="Uma2"/>
    <property type="match status" value="1"/>
</dbReference>
<feature type="domain" description="Putative restriction endonuclease" evidence="1">
    <location>
        <begin position="24"/>
        <end position="191"/>
    </location>
</feature>
<keyword evidence="2" id="KW-0540">Nuclease</keyword>
<dbReference type="InterPro" id="IPR008538">
    <property type="entry name" value="Uma2"/>
</dbReference>
<reference evidence="2 3" key="1">
    <citation type="journal article" date="2019" name="Int. J. Syst. Evol. Microbiol.">
        <title>The Global Catalogue of Microorganisms (GCM) 10K type strain sequencing project: providing services to taxonomists for standard genome sequencing and annotation.</title>
        <authorList>
            <consortium name="The Broad Institute Genomics Platform"/>
            <consortium name="The Broad Institute Genome Sequencing Center for Infectious Disease"/>
            <person name="Wu L."/>
            <person name="Ma J."/>
        </authorList>
    </citation>
    <scope>NUCLEOTIDE SEQUENCE [LARGE SCALE GENOMIC DNA]</scope>
    <source>
        <strain evidence="2 3">JCM 4805</strain>
    </source>
</reference>
<evidence type="ECO:0000259" key="1">
    <source>
        <dbReference type="Pfam" id="PF05685"/>
    </source>
</evidence>
<dbReference type="SUPFAM" id="SSF52980">
    <property type="entry name" value="Restriction endonuclease-like"/>
    <property type="match status" value="1"/>
</dbReference>
<evidence type="ECO:0000313" key="2">
    <source>
        <dbReference type="EMBL" id="GAA0488126.1"/>
    </source>
</evidence>
<keyword evidence="3" id="KW-1185">Reference proteome</keyword>
<sequence length="198" mass="21658">MSALTVDHASDNDHEWDDLVRIWEQADVPEGWKVEIIEGIVTVSPPPDNVHNVIAERVHRRLYSVLPEDWGVYQTVGASVPSRKGIWIPDLAVIPDDDLLGGESKTFVPAAAAKLIVEVTSQSNARNDRIAKAAGYARAGVPLYLLVDRFAPAGPTITLYGEPSDDVYRVLWAGKFGDEVDLPAPFDLTLDTGIFPTD</sequence>